<reference evidence="2 3" key="1">
    <citation type="journal article" date="2018" name="Sci. Rep.">
        <title>Genomic signatures of local adaptation to the degree of environmental predictability in rotifers.</title>
        <authorList>
            <person name="Franch-Gras L."/>
            <person name="Hahn C."/>
            <person name="Garcia-Roger E.M."/>
            <person name="Carmona M.J."/>
            <person name="Serra M."/>
            <person name="Gomez A."/>
        </authorList>
    </citation>
    <scope>NUCLEOTIDE SEQUENCE [LARGE SCALE GENOMIC DNA]</scope>
    <source>
        <strain evidence="2">HYR1</strain>
    </source>
</reference>
<proteinExistence type="predicted"/>
<feature type="non-terminal residue" evidence="2">
    <location>
        <position position="1"/>
    </location>
</feature>
<evidence type="ECO:0000313" key="3">
    <source>
        <dbReference type="Proteomes" id="UP000276133"/>
    </source>
</evidence>
<dbReference type="EMBL" id="REGN01003199">
    <property type="protein sequence ID" value="RNA23901.1"/>
    <property type="molecule type" value="Genomic_DNA"/>
</dbReference>
<gene>
    <name evidence="2" type="ORF">BpHYR1_022191</name>
</gene>
<dbReference type="Proteomes" id="UP000276133">
    <property type="component" value="Unassembled WGS sequence"/>
</dbReference>
<dbReference type="AlphaFoldDB" id="A0A3M7RK34"/>
<accession>A0A3M7RK34</accession>
<organism evidence="2 3">
    <name type="scientific">Brachionus plicatilis</name>
    <name type="common">Marine rotifer</name>
    <name type="synonym">Brachionus muelleri</name>
    <dbReference type="NCBI Taxonomy" id="10195"/>
    <lineage>
        <taxon>Eukaryota</taxon>
        <taxon>Metazoa</taxon>
        <taxon>Spiralia</taxon>
        <taxon>Gnathifera</taxon>
        <taxon>Rotifera</taxon>
        <taxon>Eurotatoria</taxon>
        <taxon>Monogononta</taxon>
        <taxon>Pseudotrocha</taxon>
        <taxon>Ploima</taxon>
        <taxon>Brachionidae</taxon>
        <taxon>Brachionus</taxon>
    </lineage>
</organism>
<keyword evidence="3" id="KW-1185">Reference proteome</keyword>
<sequence length="134" mass="15991">RIAKILLLLKFFSFNSIKQKKDVNYYKLKEAMASKKRKYSRNSIMIFTQNLRLLFLNCFSLHYRARVVSINLEVDFQECLDQNKTETELKLNENQGSEDEEEYENPESIENNKRFPLLIENTFIRILLPFGEIS</sequence>
<name>A0A3M7RK34_BRAPC</name>
<feature type="region of interest" description="Disordered" evidence="1">
    <location>
        <begin position="87"/>
        <end position="108"/>
    </location>
</feature>
<evidence type="ECO:0000256" key="1">
    <source>
        <dbReference type="SAM" id="MobiDB-lite"/>
    </source>
</evidence>
<feature type="compositionally biased region" description="Acidic residues" evidence="1">
    <location>
        <begin position="96"/>
        <end position="107"/>
    </location>
</feature>
<evidence type="ECO:0000313" key="2">
    <source>
        <dbReference type="EMBL" id="RNA23901.1"/>
    </source>
</evidence>
<comment type="caution">
    <text evidence="2">The sequence shown here is derived from an EMBL/GenBank/DDBJ whole genome shotgun (WGS) entry which is preliminary data.</text>
</comment>
<protein>
    <submittedName>
        <fullName evidence="2">Uncharacterized protein</fullName>
    </submittedName>
</protein>